<dbReference type="RefSeq" id="WP_204722085.1">
    <property type="nucleotide sequence ID" value="NZ_JACSNR010000014.1"/>
</dbReference>
<evidence type="ECO:0000313" key="1">
    <source>
        <dbReference type="EMBL" id="MBM6924256.1"/>
    </source>
</evidence>
<sequence length="262" mass="30624">MDIFDNEIEIIEHFQNIDTSSVLLLPSTPECEELFMSIWDKDKWKTWRNSSGKSDPPPDFFSDALGFMMDVMRVDDHEFKNKKGKVVNPTRQRETKVTQELRDAGVFELFPNAKPFLVVDTGLPTHEDHNYNFYKKNFARVVGTHKKKISNYKANHPILRTVFFVFDESSQYMEVKEKSPSLTVGTLVPAMPHLWFLDEEFVKEFRGSEIDYIVWFTPYKHCQAHDQQGNRLKLPEAVIINTSENFPKTIKYDNDLMESAEV</sequence>
<reference evidence="1 2" key="1">
    <citation type="journal article" date="2021" name="Sci. Rep.">
        <title>The distribution of antibiotic resistance genes in chicken gut microbiota commensals.</title>
        <authorList>
            <person name="Juricova H."/>
            <person name="Matiasovicova J."/>
            <person name="Kubasova T."/>
            <person name="Cejkova D."/>
            <person name="Rychlik I."/>
        </authorList>
    </citation>
    <scope>NUCLEOTIDE SEQUENCE [LARGE SCALE GENOMIC DNA]</scope>
    <source>
        <strain evidence="1 2">An564</strain>
    </source>
</reference>
<gene>
    <name evidence="1" type="ORF">H9X81_11230</name>
</gene>
<protein>
    <recommendedName>
        <fullName evidence="3">SseB protein N-terminal domain-containing protein</fullName>
    </recommendedName>
</protein>
<dbReference type="Proteomes" id="UP000724149">
    <property type="component" value="Unassembled WGS sequence"/>
</dbReference>
<organism evidence="1 2">
    <name type="scientific">Hydrogenoanaerobacterium saccharovorans</name>
    <dbReference type="NCBI Taxonomy" id="474960"/>
    <lineage>
        <taxon>Bacteria</taxon>
        <taxon>Bacillati</taxon>
        <taxon>Bacillota</taxon>
        <taxon>Clostridia</taxon>
        <taxon>Eubacteriales</taxon>
        <taxon>Oscillospiraceae</taxon>
        <taxon>Hydrogenoanaerobacterium</taxon>
    </lineage>
</organism>
<evidence type="ECO:0000313" key="2">
    <source>
        <dbReference type="Proteomes" id="UP000724149"/>
    </source>
</evidence>
<proteinExistence type="predicted"/>
<evidence type="ECO:0008006" key="3">
    <source>
        <dbReference type="Google" id="ProtNLM"/>
    </source>
</evidence>
<accession>A0ABS2GQI9</accession>
<keyword evidence="2" id="KW-1185">Reference proteome</keyword>
<dbReference type="EMBL" id="JACSNR010000014">
    <property type="protein sequence ID" value="MBM6924256.1"/>
    <property type="molecule type" value="Genomic_DNA"/>
</dbReference>
<comment type="caution">
    <text evidence="1">The sequence shown here is derived from an EMBL/GenBank/DDBJ whole genome shotgun (WGS) entry which is preliminary data.</text>
</comment>
<name>A0ABS2GQI9_9FIRM</name>